<dbReference type="RefSeq" id="WP_146397343.1">
    <property type="nucleotide sequence ID" value="NZ_SJPQ01000001.1"/>
</dbReference>
<organism evidence="1 2">
    <name type="scientific">Pseudobythopirellula maris</name>
    <dbReference type="NCBI Taxonomy" id="2527991"/>
    <lineage>
        <taxon>Bacteria</taxon>
        <taxon>Pseudomonadati</taxon>
        <taxon>Planctomycetota</taxon>
        <taxon>Planctomycetia</taxon>
        <taxon>Pirellulales</taxon>
        <taxon>Lacipirellulaceae</taxon>
        <taxon>Pseudobythopirellula</taxon>
    </lineage>
</organism>
<keyword evidence="2" id="KW-1185">Reference proteome</keyword>
<dbReference type="EMBL" id="SJPQ01000001">
    <property type="protein sequence ID" value="TWT90451.1"/>
    <property type="molecule type" value="Genomic_DNA"/>
</dbReference>
<protein>
    <submittedName>
        <fullName evidence="1">Uncharacterized protein</fullName>
    </submittedName>
</protein>
<accession>A0A5C5ZU86</accession>
<gene>
    <name evidence="1" type="ORF">Mal64_08400</name>
</gene>
<evidence type="ECO:0000313" key="1">
    <source>
        <dbReference type="EMBL" id="TWT90451.1"/>
    </source>
</evidence>
<comment type="caution">
    <text evidence="1">The sequence shown here is derived from an EMBL/GenBank/DDBJ whole genome shotgun (WGS) entry which is preliminary data.</text>
</comment>
<name>A0A5C5ZU86_9BACT</name>
<dbReference type="Proteomes" id="UP000315440">
    <property type="component" value="Unassembled WGS sequence"/>
</dbReference>
<evidence type="ECO:0000313" key="2">
    <source>
        <dbReference type="Proteomes" id="UP000315440"/>
    </source>
</evidence>
<dbReference type="OrthoDB" id="34459at2"/>
<reference evidence="1 2" key="1">
    <citation type="submission" date="2019-02" db="EMBL/GenBank/DDBJ databases">
        <title>Deep-cultivation of Planctomycetes and their phenomic and genomic characterization uncovers novel biology.</title>
        <authorList>
            <person name="Wiegand S."/>
            <person name="Jogler M."/>
            <person name="Boedeker C."/>
            <person name="Pinto D."/>
            <person name="Vollmers J."/>
            <person name="Rivas-Marin E."/>
            <person name="Kohn T."/>
            <person name="Peeters S.H."/>
            <person name="Heuer A."/>
            <person name="Rast P."/>
            <person name="Oberbeckmann S."/>
            <person name="Bunk B."/>
            <person name="Jeske O."/>
            <person name="Meyerdierks A."/>
            <person name="Storesund J.E."/>
            <person name="Kallscheuer N."/>
            <person name="Luecker S."/>
            <person name="Lage O.M."/>
            <person name="Pohl T."/>
            <person name="Merkel B.J."/>
            <person name="Hornburger P."/>
            <person name="Mueller R.-W."/>
            <person name="Bruemmer F."/>
            <person name="Labrenz M."/>
            <person name="Spormann A.M."/>
            <person name="Op Den Camp H."/>
            <person name="Overmann J."/>
            <person name="Amann R."/>
            <person name="Jetten M.S.M."/>
            <person name="Mascher T."/>
            <person name="Medema M.H."/>
            <person name="Devos D.P."/>
            <person name="Kaster A.-K."/>
            <person name="Ovreas L."/>
            <person name="Rohde M."/>
            <person name="Galperin M.Y."/>
            <person name="Jogler C."/>
        </authorList>
    </citation>
    <scope>NUCLEOTIDE SEQUENCE [LARGE SCALE GENOMIC DNA]</scope>
    <source>
        <strain evidence="1 2">Mal64</strain>
    </source>
</reference>
<proteinExistence type="predicted"/>
<dbReference type="AlphaFoldDB" id="A0A5C5ZU86"/>
<sequence length="111" mass="12638">MAASRAKRKALLTPDGRYIVVDGRLWRATNPAIPADERESLVRELMSARRAVKAAADDPEAMRIARQRVDSAKVRLGERGPVWWEDGQPDLNRRKVENTPYADWRREQTAG</sequence>